<evidence type="ECO:0000313" key="2">
    <source>
        <dbReference type="EMBL" id="QNN60917.1"/>
    </source>
</evidence>
<evidence type="ECO:0000313" key="3">
    <source>
        <dbReference type="Proteomes" id="UP000515928"/>
    </source>
</evidence>
<organism evidence="2 3">
    <name type="scientific">Erysipelothrix inopinata</name>
    <dbReference type="NCBI Taxonomy" id="225084"/>
    <lineage>
        <taxon>Bacteria</taxon>
        <taxon>Bacillati</taxon>
        <taxon>Bacillota</taxon>
        <taxon>Erysipelotrichia</taxon>
        <taxon>Erysipelotrichales</taxon>
        <taxon>Erysipelotrichaceae</taxon>
        <taxon>Erysipelothrix</taxon>
    </lineage>
</organism>
<evidence type="ECO:0000256" key="1">
    <source>
        <dbReference type="SAM" id="Phobius"/>
    </source>
</evidence>
<keyword evidence="3" id="KW-1185">Reference proteome</keyword>
<dbReference type="RefSeq" id="WP_187534037.1">
    <property type="nucleotide sequence ID" value="NZ_CBCSHU010000009.1"/>
</dbReference>
<keyword evidence="1" id="KW-1133">Transmembrane helix</keyword>
<proteinExistence type="predicted"/>
<feature type="transmembrane region" description="Helical" evidence="1">
    <location>
        <begin position="125"/>
        <end position="144"/>
    </location>
</feature>
<protein>
    <submittedName>
        <fullName evidence="2">Uncharacterized protein</fullName>
    </submittedName>
</protein>
<dbReference type="KEGG" id="eio:H9L01_00645"/>
<sequence length="159" mass="17759">MFEYALTMIPSKRKHWILFTLFFLFVYTLIDSFNMSYSAMASEYSVTLVVVNILLNILMSILSGLLMTLSTVMATIYGHEGKGQNMGFLSIVFGILTYGCTPCVIAFFASIGISFSVVALPLAGLPYKLVSLVLIILGLVYIRYEMKKPCPIRKEEVPN</sequence>
<feature type="transmembrane region" description="Helical" evidence="1">
    <location>
        <begin position="88"/>
        <end position="113"/>
    </location>
</feature>
<dbReference type="Proteomes" id="UP000515928">
    <property type="component" value="Chromosome"/>
</dbReference>
<accession>A0A7G9RZ92</accession>
<gene>
    <name evidence="2" type="ORF">H9L01_00645</name>
</gene>
<dbReference type="EMBL" id="CP060715">
    <property type="protein sequence ID" value="QNN60917.1"/>
    <property type="molecule type" value="Genomic_DNA"/>
</dbReference>
<keyword evidence="1" id="KW-0812">Transmembrane</keyword>
<name>A0A7G9RZ92_9FIRM</name>
<reference evidence="2 3" key="1">
    <citation type="submission" date="2020-08" db="EMBL/GenBank/DDBJ databases">
        <title>Genome sequence of Erysipelothrix inopinata DSM 15511T.</title>
        <authorList>
            <person name="Hyun D.-W."/>
            <person name="Bae J.-W."/>
        </authorList>
    </citation>
    <scope>NUCLEOTIDE SEQUENCE [LARGE SCALE GENOMIC DNA]</scope>
    <source>
        <strain evidence="2 3">DSM 15511</strain>
    </source>
</reference>
<feature type="transmembrane region" description="Helical" evidence="1">
    <location>
        <begin position="51"/>
        <end position="76"/>
    </location>
</feature>
<keyword evidence="1" id="KW-0472">Membrane</keyword>
<dbReference type="AlphaFoldDB" id="A0A7G9RZ92"/>